<feature type="domain" description="Alcohol dehydrogenase iron-type/glycerol dehydrogenase GldA" evidence="3">
    <location>
        <begin position="8"/>
        <end position="175"/>
    </location>
</feature>
<dbReference type="Pfam" id="PF25137">
    <property type="entry name" value="ADH_Fe_C"/>
    <property type="match status" value="1"/>
</dbReference>
<dbReference type="PANTHER" id="PTHR11496:SF102">
    <property type="entry name" value="ALCOHOL DEHYDROGENASE 4"/>
    <property type="match status" value="1"/>
</dbReference>
<evidence type="ECO:0000256" key="1">
    <source>
        <dbReference type="ARBA" id="ARBA00007358"/>
    </source>
</evidence>
<dbReference type="SUPFAM" id="SSF56796">
    <property type="entry name" value="Dehydroquinate synthase-like"/>
    <property type="match status" value="1"/>
</dbReference>
<dbReference type="OrthoDB" id="9815791at2"/>
<proteinExistence type="inferred from homology"/>
<dbReference type="RefSeq" id="WP_091585908.1">
    <property type="nucleotide sequence ID" value="NZ_FNDU01000008.1"/>
</dbReference>
<dbReference type="InterPro" id="IPR039697">
    <property type="entry name" value="Alcohol_dehydrogenase_Fe"/>
</dbReference>
<sequence>MITKFIAPEIIFGEEAIQQTGESFLRLGAQRVLIVSDPGVAEAGWTEKAIHSLTEASLTYISYFEATTNPQVKEVEKGAQIYIENECEAVLGVGGGSALDVAKAIAVLVNNGGRIEDYEGIDKINKPLPPTIMISTTSGSGSEVSQFAIILDPARKKKMTIVSKSLVPDIAIVDPFTLMTKDSLLTAATGLDVLTHAIEAYVSVAATPLTDVQAIRSMELAERYLRPSVASKTNLEAKKAMAMSSLQAGLAFSNAILGAVHAMSHAIGGQYELSHGEINSILLPHVMEFNFIAAPERFAHIGTIFCKQEYSDRRIDYGRTAIAAIRNLADDIGAPKTLREAGLKKPDYELMADIALNDACMVTNPRDVTKKDIEQLLQNAY</sequence>
<accession>A0A1G8KYA6</accession>
<evidence type="ECO:0000313" key="6">
    <source>
        <dbReference type="Proteomes" id="UP000199017"/>
    </source>
</evidence>
<dbReference type="FunFam" id="3.40.50.1970:FF:000003">
    <property type="entry name" value="Alcohol dehydrogenase, iron-containing"/>
    <property type="match status" value="1"/>
</dbReference>
<evidence type="ECO:0000259" key="3">
    <source>
        <dbReference type="Pfam" id="PF00465"/>
    </source>
</evidence>
<gene>
    <name evidence="5" type="ORF">SAMN05216352_10865</name>
</gene>
<dbReference type="STRING" id="930129.SAMN05216352_10865"/>
<protein>
    <submittedName>
        <fullName evidence="5">Alcohol dehydrogenase, class IV</fullName>
    </submittedName>
</protein>
<dbReference type="GO" id="GO:0046872">
    <property type="term" value="F:metal ion binding"/>
    <property type="evidence" value="ECO:0007669"/>
    <property type="project" value="InterPro"/>
</dbReference>
<name>A0A1G8KYA6_9BACI</name>
<comment type="similarity">
    <text evidence="1">Belongs to the iron-containing alcohol dehydrogenase family.</text>
</comment>
<feature type="domain" description="Fe-containing alcohol dehydrogenase-like C-terminal" evidence="4">
    <location>
        <begin position="186"/>
        <end position="381"/>
    </location>
</feature>
<dbReference type="Gene3D" id="3.40.50.1970">
    <property type="match status" value="1"/>
</dbReference>
<dbReference type="AlphaFoldDB" id="A0A1G8KYA6"/>
<reference evidence="5 6" key="1">
    <citation type="submission" date="2016-10" db="EMBL/GenBank/DDBJ databases">
        <authorList>
            <person name="de Groot N.N."/>
        </authorList>
    </citation>
    <scope>NUCLEOTIDE SEQUENCE [LARGE SCALE GENOMIC DNA]</scope>
    <source>
        <strain evidence="6">P4B,CCM 7963,CECT 7998,DSM 25260,IBRC-M 10614,KCTC 13821</strain>
    </source>
</reference>
<dbReference type="Gene3D" id="1.20.1090.10">
    <property type="entry name" value="Dehydroquinate synthase-like - alpha domain"/>
    <property type="match status" value="1"/>
</dbReference>
<evidence type="ECO:0000259" key="4">
    <source>
        <dbReference type="Pfam" id="PF25137"/>
    </source>
</evidence>
<evidence type="ECO:0000256" key="2">
    <source>
        <dbReference type="ARBA" id="ARBA00023002"/>
    </source>
</evidence>
<dbReference type="PANTHER" id="PTHR11496">
    <property type="entry name" value="ALCOHOL DEHYDROGENASE"/>
    <property type="match status" value="1"/>
</dbReference>
<dbReference type="FunFam" id="1.20.1090.10:FF:000001">
    <property type="entry name" value="Aldehyde-alcohol dehydrogenase"/>
    <property type="match status" value="1"/>
</dbReference>
<dbReference type="GO" id="GO:0004022">
    <property type="term" value="F:alcohol dehydrogenase (NAD+) activity"/>
    <property type="evidence" value="ECO:0007669"/>
    <property type="project" value="TreeGrafter"/>
</dbReference>
<dbReference type="InterPro" id="IPR001670">
    <property type="entry name" value="ADH_Fe/GldA"/>
</dbReference>
<keyword evidence="2" id="KW-0560">Oxidoreductase</keyword>
<dbReference type="Proteomes" id="UP000199017">
    <property type="component" value="Unassembled WGS sequence"/>
</dbReference>
<keyword evidence="6" id="KW-1185">Reference proteome</keyword>
<dbReference type="Pfam" id="PF00465">
    <property type="entry name" value="Fe-ADH"/>
    <property type="match status" value="1"/>
</dbReference>
<organism evidence="5 6">
    <name type="scientific">Alteribacillus bidgolensis</name>
    <dbReference type="NCBI Taxonomy" id="930129"/>
    <lineage>
        <taxon>Bacteria</taxon>
        <taxon>Bacillati</taxon>
        <taxon>Bacillota</taxon>
        <taxon>Bacilli</taxon>
        <taxon>Bacillales</taxon>
        <taxon>Bacillaceae</taxon>
        <taxon>Alteribacillus</taxon>
    </lineage>
</organism>
<evidence type="ECO:0000313" key="5">
    <source>
        <dbReference type="EMBL" id="SDI48327.1"/>
    </source>
</evidence>
<dbReference type="EMBL" id="FNDU01000008">
    <property type="protein sequence ID" value="SDI48327.1"/>
    <property type="molecule type" value="Genomic_DNA"/>
</dbReference>
<dbReference type="InterPro" id="IPR056798">
    <property type="entry name" value="ADH_Fe_C"/>
</dbReference>